<comment type="similarity">
    <text evidence="2 7">Belongs to the NSE4 family.</text>
</comment>
<keyword evidence="5 7" id="KW-0234">DNA repair</keyword>
<dbReference type="InterPro" id="IPR027786">
    <property type="entry name" value="Nse4/EID"/>
</dbReference>
<dbReference type="GO" id="GO:0006310">
    <property type="term" value="P:DNA recombination"/>
    <property type="evidence" value="ECO:0007669"/>
    <property type="project" value="UniProtKB-UniRule"/>
</dbReference>
<evidence type="ECO:0000256" key="6">
    <source>
        <dbReference type="ARBA" id="ARBA00023242"/>
    </source>
</evidence>
<keyword evidence="6 7" id="KW-0539">Nucleus</keyword>
<name>A0A7S3FRH2_9CHLO</name>
<sequence>MERRKIRDKYRDLIVLTEENDGSAQLDDPDKLKEILHTANKLHDHVTKPREHAADTELLQTLAASNLASAKRNLLTGKRLNTAKDLVTSLKCEYLRGWTPEQSSKTQRLEDFSWGGLGAFACEYLNTVVGMTTMFGPFQDLAPKAARQASRRRGRERLGELVNPDELEDAAACCQEQQETDKNMEEMMTILRDSSKLDHHGRVGFSELVFNPKSFAQTVENIFTLSFLVKDGRVTLADNDDPSKSERILVGATGTSGRTDPEVVSQVQYISSFSMRVWRKMKEELGPNSVCLMAHRTTEDLLRMEIPESPEASPSRRRGKRPVHAAQSAASRRRLSV</sequence>
<gene>
    <name evidence="10" type="ORF">CROS1456_LOCUS3798</name>
</gene>
<evidence type="ECO:0000256" key="4">
    <source>
        <dbReference type="ARBA" id="ARBA00023172"/>
    </source>
</evidence>
<feature type="domain" description="Non-structural maintenance of chromosome element 4 C-terminal" evidence="9">
    <location>
        <begin position="204"/>
        <end position="286"/>
    </location>
</feature>
<dbReference type="GO" id="GO:0006281">
    <property type="term" value="P:DNA repair"/>
    <property type="evidence" value="ECO:0007669"/>
    <property type="project" value="UniProtKB-UniRule"/>
</dbReference>
<keyword evidence="4 7" id="KW-0233">DNA recombination</keyword>
<evidence type="ECO:0000256" key="2">
    <source>
        <dbReference type="ARBA" id="ARBA00008997"/>
    </source>
</evidence>
<keyword evidence="3 7" id="KW-0227">DNA damage</keyword>
<dbReference type="Pfam" id="PF08743">
    <property type="entry name" value="Nse4_C"/>
    <property type="match status" value="1"/>
</dbReference>
<comment type="subcellular location">
    <subcellularLocation>
        <location evidence="1 7">Nucleus</location>
    </subcellularLocation>
</comment>
<evidence type="ECO:0000256" key="5">
    <source>
        <dbReference type="ARBA" id="ARBA00023204"/>
    </source>
</evidence>
<proteinExistence type="inferred from homology"/>
<dbReference type="GO" id="GO:0005634">
    <property type="term" value="C:nucleus"/>
    <property type="evidence" value="ECO:0007669"/>
    <property type="project" value="UniProtKB-SubCell"/>
</dbReference>
<evidence type="ECO:0000256" key="7">
    <source>
        <dbReference type="RuleBase" id="RU365071"/>
    </source>
</evidence>
<dbReference type="GO" id="GO:0030915">
    <property type="term" value="C:Smc5-Smc6 complex"/>
    <property type="evidence" value="ECO:0007669"/>
    <property type="project" value="UniProtKB-UniRule"/>
</dbReference>
<dbReference type="EMBL" id="HBHZ01004891">
    <property type="protein sequence ID" value="CAE0190708.1"/>
    <property type="molecule type" value="Transcribed_RNA"/>
</dbReference>
<feature type="region of interest" description="Disordered" evidence="8">
    <location>
        <begin position="303"/>
        <end position="337"/>
    </location>
</feature>
<comment type="subunit">
    <text evidence="7">Component of the SMC5-SMC6 complex.</text>
</comment>
<evidence type="ECO:0000259" key="9">
    <source>
        <dbReference type="Pfam" id="PF08743"/>
    </source>
</evidence>
<comment type="function">
    <text evidence="7">Component of the SMC5-SMC6 complex, that promotes sister chromatid alignment after DNA damage and facilitates double-stranded DNA breaks (DSBs) repair via homologous recombination between sister chromatids.</text>
</comment>
<evidence type="ECO:0000313" key="10">
    <source>
        <dbReference type="EMBL" id="CAE0190708.1"/>
    </source>
</evidence>
<dbReference type="PANTHER" id="PTHR16140:SF0">
    <property type="entry name" value="NON-STRUCTURAL MAINTENANCE OF CHROMOSOMES ELEMENT 4"/>
    <property type="match status" value="1"/>
</dbReference>
<accession>A0A7S3FRH2</accession>
<dbReference type="PANTHER" id="PTHR16140">
    <property type="entry name" value="NON-STRUCTURAL MAINTENANCE OF CHROMOSOMES ELEMENT 4"/>
    <property type="match status" value="1"/>
</dbReference>
<organism evidence="10">
    <name type="scientific">Chloropicon roscoffensis</name>
    <dbReference type="NCBI Taxonomy" id="1461544"/>
    <lineage>
        <taxon>Eukaryota</taxon>
        <taxon>Viridiplantae</taxon>
        <taxon>Chlorophyta</taxon>
        <taxon>Chloropicophyceae</taxon>
        <taxon>Chloropicales</taxon>
        <taxon>Chloropicaceae</taxon>
        <taxon>Chloropicon</taxon>
    </lineage>
</organism>
<dbReference type="AlphaFoldDB" id="A0A7S3FRH2"/>
<dbReference type="InterPro" id="IPR014854">
    <property type="entry name" value="Nse4_C"/>
</dbReference>
<protein>
    <recommendedName>
        <fullName evidence="7">Non-structural maintenance of chromosomes element 4</fullName>
    </recommendedName>
</protein>
<evidence type="ECO:0000256" key="3">
    <source>
        <dbReference type="ARBA" id="ARBA00022763"/>
    </source>
</evidence>
<evidence type="ECO:0000256" key="1">
    <source>
        <dbReference type="ARBA" id="ARBA00004123"/>
    </source>
</evidence>
<reference evidence="10" key="1">
    <citation type="submission" date="2021-01" db="EMBL/GenBank/DDBJ databases">
        <authorList>
            <person name="Corre E."/>
            <person name="Pelletier E."/>
            <person name="Niang G."/>
            <person name="Scheremetjew M."/>
            <person name="Finn R."/>
            <person name="Kale V."/>
            <person name="Holt S."/>
            <person name="Cochrane G."/>
            <person name="Meng A."/>
            <person name="Brown T."/>
            <person name="Cohen L."/>
        </authorList>
    </citation>
    <scope>NUCLEOTIDE SEQUENCE</scope>
    <source>
        <strain evidence="10">RCC1871</strain>
    </source>
</reference>
<evidence type="ECO:0000256" key="8">
    <source>
        <dbReference type="SAM" id="MobiDB-lite"/>
    </source>
</evidence>